<reference evidence="1 2" key="1">
    <citation type="submission" date="2019-08" db="EMBL/GenBank/DDBJ databases">
        <authorList>
            <person name="Duncan S."/>
            <person name="Walker A."/>
        </authorList>
    </citation>
    <scope>NUCLEOTIDE SEQUENCE [LARGE SCALE GENOMIC DNA]</scope>
    <source>
        <strain evidence="1 2">T3WBe13</strain>
    </source>
</reference>
<reference evidence="1 2" key="2">
    <citation type="submission" date="2019-09" db="EMBL/GenBank/DDBJ databases">
        <title>Strain-level analysis of Eubacterium rectale using genomes from metagenomes.</title>
        <authorList>
            <person name="Karcher N."/>
            <person name="Segata N."/>
        </authorList>
    </citation>
    <scope>NUCLEOTIDE SEQUENCE [LARGE SCALE GENOMIC DNA]</scope>
    <source>
        <strain evidence="1 2">T3WBe13</strain>
    </source>
</reference>
<evidence type="ECO:0000313" key="2">
    <source>
        <dbReference type="Proteomes" id="UP000324327"/>
    </source>
</evidence>
<sequence>MQRYVDNAVCLCKFKELNFEAGALPDYEDINIQQLYLLRYAFAYAFEYSRMYLDVLSQMDDVNNISVTSVGCGSMIDYWSLVHALEMRHKIGCSIRYVGIDKIDWNYKIPKRQNDEVHYLIGNAADIFTNNSQFISDVYFFPKSISEFSDCELNAMANSFSSKKIQKNRFFVCISLREDQGSMDRDMQKTKCIIEAIGKNGFKTKWPYTQYTYFNCDNGIVSLDDDFQYPSVALEFVKNLYMECANYKIQEKNCQSDCQKYLSRWPVLRVKHIRYQVIMFERVD</sequence>
<organism evidence="1 2">
    <name type="scientific">Agathobacter rectalis</name>
    <dbReference type="NCBI Taxonomy" id="39491"/>
    <lineage>
        <taxon>Bacteria</taxon>
        <taxon>Bacillati</taxon>
        <taxon>Bacillota</taxon>
        <taxon>Clostridia</taxon>
        <taxon>Lachnospirales</taxon>
        <taxon>Lachnospiraceae</taxon>
        <taxon>Agathobacter</taxon>
    </lineage>
</organism>
<gene>
    <name evidence="1" type="ORF">FYL31_06795</name>
</gene>
<dbReference type="Proteomes" id="UP000324327">
    <property type="component" value="Unassembled WGS sequence"/>
</dbReference>
<dbReference type="AlphaFoldDB" id="A0A5S4VRE1"/>
<name>A0A5S4VRE1_9FIRM</name>
<proteinExistence type="predicted"/>
<evidence type="ECO:0008006" key="3">
    <source>
        <dbReference type="Google" id="ProtNLM"/>
    </source>
</evidence>
<evidence type="ECO:0000313" key="1">
    <source>
        <dbReference type="EMBL" id="TYL60446.1"/>
    </source>
</evidence>
<comment type="caution">
    <text evidence="1">The sequence shown here is derived from an EMBL/GenBank/DDBJ whole genome shotgun (WGS) entry which is preliminary data.</text>
</comment>
<protein>
    <recommendedName>
        <fullName evidence="3">Class I SAM-dependent methyltransferase</fullName>
    </recommendedName>
</protein>
<accession>A0A5S4VRE1</accession>
<dbReference type="RefSeq" id="WP_148872224.1">
    <property type="nucleotide sequence ID" value="NZ_JBBNIV010000004.1"/>
</dbReference>
<dbReference type="EMBL" id="VSTF01000005">
    <property type="protein sequence ID" value="TYL60446.1"/>
    <property type="molecule type" value="Genomic_DNA"/>
</dbReference>